<dbReference type="SMART" id="SM00855">
    <property type="entry name" value="PGAM"/>
    <property type="match status" value="1"/>
</dbReference>
<evidence type="ECO:0000313" key="2">
    <source>
        <dbReference type="EMBL" id="GHO87892.1"/>
    </source>
</evidence>
<protein>
    <recommendedName>
        <fullName evidence="4">Phosphoglycerate mutase</fullName>
    </recommendedName>
</protein>
<keyword evidence="3" id="KW-1185">Reference proteome</keyword>
<dbReference type="Pfam" id="PF00300">
    <property type="entry name" value="His_Phos_1"/>
    <property type="match status" value="1"/>
</dbReference>
<dbReference type="InterPro" id="IPR051695">
    <property type="entry name" value="Phosphoglycerate_Mutase"/>
</dbReference>
<dbReference type="PANTHER" id="PTHR46517">
    <property type="entry name" value="FRUCTOSE-2,6-BISPHOSPHATASE TIGAR"/>
    <property type="match status" value="1"/>
</dbReference>
<name>A0ABQ3VPW2_9CHLR</name>
<dbReference type="CDD" id="cd07067">
    <property type="entry name" value="HP_PGM_like"/>
    <property type="match status" value="1"/>
</dbReference>
<dbReference type="Gene3D" id="3.40.50.1240">
    <property type="entry name" value="Phosphoglycerate mutase-like"/>
    <property type="match status" value="1"/>
</dbReference>
<evidence type="ECO:0008006" key="4">
    <source>
        <dbReference type="Google" id="ProtNLM"/>
    </source>
</evidence>
<sequence length="217" mass="23967">MVAATRLLFVRHGETLANREFRYIGVRDDALSEHGSTQALQLAQTLAAVQVHAIYSSPLQRAYQTAVPIANQHKLSVQVVDELCEGNFGAWEGLSRAEVLARSPQDEQQLLAWERDPALAPPQGESFVMVQERVCAAVTQLVQRHPGQTLVLVSHVGPIKAFLCQALDAPLTSLSRIFLDPATISVIDWKSSPIVRLVNSHAHPGWEQARWLQLTTI</sequence>
<dbReference type="PANTHER" id="PTHR46517:SF1">
    <property type="entry name" value="FRUCTOSE-2,6-BISPHOSPHATASE TIGAR"/>
    <property type="match status" value="1"/>
</dbReference>
<dbReference type="Proteomes" id="UP000635565">
    <property type="component" value="Unassembled WGS sequence"/>
</dbReference>
<dbReference type="InterPro" id="IPR029033">
    <property type="entry name" value="His_PPase_superfam"/>
</dbReference>
<organism evidence="2 3">
    <name type="scientific">Dictyobacter formicarum</name>
    <dbReference type="NCBI Taxonomy" id="2778368"/>
    <lineage>
        <taxon>Bacteria</taxon>
        <taxon>Bacillati</taxon>
        <taxon>Chloroflexota</taxon>
        <taxon>Ktedonobacteria</taxon>
        <taxon>Ktedonobacterales</taxon>
        <taxon>Dictyobacteraceae</taxon>
        <taxon>Dictyobacter</taxon>
    </lineage>
</organism>
<dbReference type="InterPro" id="IPR013078">
    <property type="entry name" value="His_Pase_superF_clade-1"/>
</dbReference>
<dbReference type="SUPFAM" id="SSF53254">
    <property type="entry name" value="Phosphoglycerate mutase-like"/>
    <property type="match status" value="1"/>
</dbReference>
<gene>
    <name evidence="2" type="ORF">KSZ_58980</name>
</gene>
<dbReference type="RefSeq" id="WP_201365418.1">
    <property type="nucleotide sequence ID" value="NZ_BNJJ01000020.1"/>
</dbReference>
<proteinExistence type="predicted"/>
<evidence type="ECO:0000313" key="3">
    <source>
        <dbReference type="Proteomes" id="UP000635565"/>
    </source>
</evidence>
<reference evidence="2 3" key="1">
    <citation type="journal article" date="2021" name="Int. J. Syst. Evol. Microbiol.">
        <title>Reticulibacter mediterranei gen. nov., sp. nov., within the new family Reticulibacteraceae fam. nov., and Ktedonospora formicarum gen. nov., sp. nov., Ktedonobacter robiniae sp. nov., Dictyobacter formicarum sp. nov. and Dictyobacter arantiisoli sp. nov., belonging to the class Ktedonobacteria.</title>
        <authorList>
            <person name="Yabe S."/>
            <person name="Zheng Y."/>
            <person name="Wang C.M."/>
            <person name="Sakai Y."/>
            <person name="Abe K."/>
            <person name="Yokota A."/>
            <person name="Donadio S."/>
            <person name="Cavaletti L."/>
            <person name="Monciardini P."/>
        </authorList>
    </citation>
    <scope>NUCLEOTIDE SEQUENCE [LARGE SCALE GENOMIC DNA]</scope>
    <source>
        <strain evidence="2 3">SOSP1-9</strain>
    </source>
</reference>
<accession>A0ABQ3VPW2</accession>
<dbReference type="EMBL" id="BNJJ01000020">
    <property type="protein sequence ID" value="GHO87892.1"/>
    <property type="molecule type" value="Genomic_DNA"/>
</dbReference>
<comment type="caution">
    <text evidence="2">The sequence shown here is derived from an EMBL/GenBank/DDBJ whole genome shotgun (WGS) entry which is preliminary data.</text>
</comment>
<keyword evidence="1" id="KW-0378">Hydrolase</keyword>
<evidence type="ECO:0000256" key="1">
    <source>
        <dbReference type="ARBA" id="ARBA00022801"/>
    </source>
</evidence>